<dbReference type="Proteomes" id="UP000005561">
    <property type="component" value="Unassembled WGS sequence"/>
</dbReference>
<evidence type="ECO:0000259" key="3">
    <source>
        <dbReference type="Pfam" id="PF20234"/>
    </source>
</evidence>
<dbReference type="Gene3D" id="3.80.10.10">
    <property type="entry name" value="Ribonuclease Inhibitor"/>
    <property type="match status" value="1"/>
</dbReference>
<dbReference type="STRING" id="168384.SAMN05660368_02957"/>
<dbReference type="PANTHER" id="PTHR45661">
    <property type="entry name" value="SURFACE ANTIGEN"/>
    <property type="match status" value="1"/>
</dbReference>
<comment type="caution">
    <text evidence="4">The sequence shown here is derived from an EMBL/GenBank/DDBJ whole genome shotgun (WGS) entry which is preliminary data.</text>
</comment>
<name>C6LIP3_9FIRM</name>
<evidence type="ECO:0000256" key="1">
    <source>
        <dbReference type="SAM" id="MobiDB-lite"/>
    </source>
</evidence>
<dbReference type="eggNOG" id="COG3209">
    <property type="taxonomic scope" value="Bacteria"/>
</dbReference>
<feature type="region of interest" description="Disordered" evidence="1">
    <location>
        <begin position="402"/>
        <end position="435"/>
    </location>
</feature>
<proteinExistence type="predicted"/>
<evidence type="ECO:0000313" key="5">
    <source>
        <dbReference type="Proteomes" id="UP000005561"/>
    </source>
</evidence>
<feature type="chain" id="PRO_5039419473" description="DUF6591 domain-containing protein" evidence="2">
    <location>
        <begin position="29"/>
        <end position="519"/>
    </location>
</feature>
<dbReference type="Pfam" id="PF20234">
    <property type="entry name" value="DUF6591"/>
    <property type="match status" value="1"/>
</dbReference>
<dbReference type="SUPFAM" id="SSF52058">
    <property type="entry name" value="L domain-like"/>
    <property type="match status" value="1"/>
</dbReference>
<keyword evidence="5" id="KW-1185">Reference proteome</keyword>
<dbReference type="InterPro" id="IPR032675">
    <property type="entry name" value="LRR_dom_sf"/>
</dbReference>
<evidence type="ECO:0000256" key="2">
    <source>
        <dbReference type="SAM" id="SignalP"/>
    </source>
</evidence>
<accession>C6LIP3</accession>
<sequence length="519" mass="56555">MEERVMKNKSAMTIALVFTALSSISVTASDASMFEFESNGDGTCILTKYVGEDDVDVTIPSSSEAGELISGIGERAFAYAEINSVSMSSLEMTIDERAFASSEIEELSITDCTLEIDDNVFSSCDELEKISISNSELNIQKDCFYYAGDDASLSIIDSTISSDDKLFFGGSLSSLEISGSTLNLEKETFSCVDNLKTISIADSVFNSDEKTFYYSGDKADVSLANSQITLDEKAFFGSDIRTLTVEGCSFDVGEEAFSCSELEEIMLSGCGSVDMGDKTFYSNARLSSVTILGNNETQSVIELGEKCFFGCGKLESVMIGNASSIVLNDELFDCCDELTSVTFGSGNIQFGEDVFSRYNDKLKIDVGENSYDCETIQSLSNSTIVSTTDAVADTINTAGKEVSELETNNSFGDEQGDADTQRSETTDSTPDGISPKFKEAMDSYEEFFDQYVDLTVKMENNPDDLGIIADYAAFMADYVDTMQKFEDYEDSDMTDAEALYYAEVSLRISQKLLSVSTDE</sequence>
<dbReference type="InterPro" id="IPR046526">
    <property type="entry name" value="DUF6591"/>
</dbReference>
<dbReference type="InterPro" id="IPR026906">
    <property type="entry name" value="LRR_5"/>
</dbReference>
<dbReference type="InterPro" id="IPR053139">
    <property type="entry name" value="Surface_bspA-like"/>
</dbReference>
<keyword evidence="2" id="KW-0732">Signal</keyword>
<dbReference type="AlphaFoldDB" id="C6LIP3"/>
<dbReference type="EMBL" id="ACCL02000018">
    <property type="protein sequence ID" value="EET59432.1"/>
    <property type="molecule type" value="Genomic_DNA"/>
</dbReference>
<dbReference type="Pfam" id="PF13306">
    <property type="entry name" value="LRR_5"/>
    <property type="match status" value="2"/>
</dbReference>
<organism evidence="4 5">
    <name type="scientific">Marvinbryantia formatexigens DSM 14469</name>
    <dbReference type="NCBI Taxonomy" id="478749"/>
    <lineage>
        <taxon>Bacteria</taxon>
        <taxon>Bacillati</taxon>
        <taxon>Bacillota</taxon>
        <taxon>Clostridia</taxon>
        <taxon>Lachnospirales</taxon>
        <taxon>Lachnospiraceae</taxon>
        <taxon>Marvinbryantia</taxon>
    </lineage>
</organism>
<feature type="domain" description="DUF6591" evidence="3">
    <location>
        <begin position="390"/>
        <end position="516"/>
    </location>
</feature>
<gene>
    <name evidence="4" type="ORF">BRYFOR_08523</name>
</gene>
<evidence type="ECO:0000313" key="4">
    <source>
        <dbReference type="EMBL" id="EET59432.1"/>
    </source>
</evidence>
<reference evidence="4" key="1">
    <citation type="submission" date="2009-07" db="EMBL/GenBank/DDBJ databases">
        <authorList>
            <person name="Weinstock G."/>
            <person name="Sodergren E."/>
            <person name="Clifton S."/>
            <person name="Fulton L."/>
            <person name="Fulton B."/>
            <person name="Courtney L."/>
            <person name="Fronick C."/>
            <person name="Harrison M."/>
            <person name="Strong C."/>
            <person name="Farmer C."/>
            <person name="Delahaunty K."/>
            <person name="Markovic C."/>
            <person name="Hall O."/>
            <person name="Minx P."/>
            <person name="Tomlinson C."/>
            <person name="Mitreva M."/>
            <person name="Nelson J."/>
            <person name="Hou S."/>
            <person name="Wollam A."/>
            <person name="Pepin K.H."/>
            <person name="Johnson M."/>
            <person name="Bhonagiri V."/>
            <person name="Nash W.E."/>
            <person name="Warren W."/>
            <person name="Chinwalla A."/>
            <person name="Mardis E.R."/>
            <person name="Wilson R.K."/>
        </authorList>
    </citation>
    <scope>NUCLEOTIDE SEQUENCE [LARGE SCALE GENOMIC DNA]</scope>
    <source>
        <strain evidence="4">DSM 14469</strain>
    </source>
</reference>
<feature type="signal peptide" evidence="2">
    <location>
        <begin position="1"/>
        <end position="28"/>
    </location>
</feature>
<protein>
    <recommendedName>
        <fullName evidence="3">DUF6591 domain-containing protein</fullName>
    </recommendedName>
</protein>
<dbReference type="PANTHER" id="PTHR45661:SF3">
    <property type="entry name" value="IG-LIKE DOMAIN-CONTAINING PROTEIN"/>
    <property type="match status" value="1"/>
</dbReference>